<evidence type="ECO:0000313" key="1">
    <source>
        <dbReference type="EMBL" id="KAJ7348128.1"/>
    </source>
</evidence>
<name>A0AAD7A3G5_9AGAR</name>
<proteinExistence type="predicted"/>
<dbReference type="Proteomes" id="UP001218218">
    <property type="component" value="Unassembled WGS sequence"/>
</dbReference>
<accession>A0AAD7A3G5</accession>
<gene>
    <name evidence="1" type="ORF">DFH08DRAFT_699162</name>
</gene>
<organism evidence="1 2">
    <name type="scientific">Mycena albidolilacea</name>
    <dbReference type="NCBI Taxonomy" id="1033008"/>
    <lineage>
        <taxon>Eukaryota</taxon>
        <taxon>Fungi</taxon>
        <taxon>Dikarya</taxon>
        <taxon>Basidiomycota</taxon>
        <taxon>Agaricomycotina</taxon>
        <taxon>Agaricomycetes</taxon>
        <taxon>Agaricomycetidae</taxon>
        <taxon>Agaricales</taxon>
        <taxon>Marasmiineae</taxon>
        <taxon>Mycenaceae</taxon>
        <taxon>Mycena</taxon>
    </lineage>
</organism>
<protein>
    <submittedName>
        <fullName evidence="1">Uncharacterized protein</fullName>
    </submittedName>
</protein>
<keyword evidence="2" id="KW-1185">Reference proteome</keyword>
<dbReference type="InterPro" id="IPR043129">
    <property type="entry name" value="ATPase_NBD"/>
</dbReference>
<evidence type="ECO:0000313" key="2">
    <source>
        <dbReference type="Proteomes" id="UP001218218"/>
    </source>
</evidence>
<feature type="non-terminal residue" evidence="1">
    <location>
        <position position="1"/>
    </location>
</feature>
<comment type="caution">
    <text evidence="1">The sequence shown here is derived from an EMBL/GenBank/DDBJ whole genome shotgun (WGS) entry which is preliminary data.</text>
</comment>
<dbReference type="EMBL" id="JARIHO010000018">
    <property type="protein sequence ID" value="KAJ7348128.1"/>
    <property type="molecule type" value="Genomic_DNA"/>
</dbReference>
<dbReference type="AlphaFoldDB" id="A0AAD7A3G5"/>
<reference evidence="1" key="1">
    <citation type="submission" date="2023-03" db="EMBL/GenBank/DDBJ databases">
        <title>Massive genome expansion in bonnet fungi (Mycena s.s.) driven by repeated elements and novel gene families across ecological guilds.</title>
        <authorList>
            <consortium name="Lawrence Berkeley National Laboratory"/>
            <person name="Harder C.B."/>
            <person name="Miyauchi S."/>
            <person name="Viragh M."/>
            <person name="Kuo A."/>
            <person name="Thoen E."/>
            <person name="Andreopoulos B."/>
            <person name="Lu D."/>
            <person name="Skrede I."/>
            <person name="Drula E."/>
            <person name="Henrissat B."/>
            <person name="Morin E."/>
            <person name="Kohler A."/>
            <person name="Barry K."/>
            <person name="LaButti K."/>
            <person name="Morin E."/>
            <person name="Salamov A."/>
            <person name="Lipzen A."/>
            <person name="Mereny Z."/>
            <person name="Hegedus B."/>
            <person name="Baldrian P."/>
            <person name="Stursova M."/>
            <person name="Weitz H."/>
            <person name="Taylor A."/>
            <person name="Grigoriev I.V."/>
            <person name="Nagy L.G."/>
            <person name="Martin F."/>
            <person name="Kauserud H."/>
        </authorList>
    </citation>
    <scope>NUCLEOTIDE SEQUENCE</scope>
    <source>
        <strain evidence="1">CBHHK002</strain>
    </source>
</reference>
<sequence>NTLFFSLMEGDPTSGLLRFIDILTLFFAPETMLLEGQFFHTLARLIGGRVARLSTCGITAIVTQDGALQGAGAEGRRMMCKYQVSAEQVNEGLVDVFDEKERYVRPPLSCSLSFP</sequence>
<dbReference type="SUPFAM" id="SSF53067">
    <property type="entry name" value="Actin-like ATPase domain"/>
    <property type="match status" value="1"/>
</dbReference>